<name>A0A1Y3PM09_9BACI</name>
<evidence type="ECO:0000256" key="3">
    <source>
        <dbReference type="ARBA" id="ARBA00022475"/>
    </source>
</evidence>
<dbReference type="GO" id="GO:0005886">
    <property type="term" value="C:plasma membrane"/>
    <property type="evidence" value="ECO:0007669"/>
    <property type="project" value="UniProtKB-SubCell"/>
</dbReference>
<dbReference type="Proteomes" id="UP000196475">
    <property type="component" value="Unassembled WGS sequence"/>
</dbReference>
<feature type="transmembrane region" description="Helical" evidence="7">
    <location>
        <begin position="6"/>
        <end position="26"/>
    </location>
</feature>
<dbReference type="PANTHER" id="PTHR34582">
    <property type="entry name" value="UPF0702 TRANSMEMBRANE PROTEIN YCAP"/>
    <property type="match status" value="1"/>
</dbReference>
<comment type="caution">
    <text evidence="9">The sequence shown here is derived from an EMBL/GenBank/DDBJ whole genome shotgun (WGS) entry which is preliminary data.</text>
</comment>
<dbReference type="InterPro" id="IPR023090">
    <property type="entry name" value="UPF0702_alpha/beta_dom_sf"/>
</dbReference>
<feature type="domain" description="YetF C-terminal" evidence="8">
    <location>
        <begin position="80"/>
        <end position="213"/>
    </location>
</feature>
<reference evidence="10" key="1">
    <citation type="submission" date="2016-06" db="EMBL/GenBank/DDBJ databases">
        <authorList>
            <person name="Nascimento L."/>
            <person name="Pereira R.V."/>
            <person name="Martins L.F."/>
            <person name="Quaggio R.B."/>
            <person name="Silva A.M."/>
            <person name="Setubal J.C."/>
        </authorList>
    </citation>
    <scope>NUCLEOTIDE SEQUENCE [LARGE SCALE GENOMIC DNA]</scope>
</reference>
<evidence type="ECO:0000256" key="2">
    <source>
        <dbReference type="ARBA" id="ARBA00006448"/>
    </source>
</evidence>
<gene>
    <name evidence="9" type="ORF">BAA01_08865</name>
</gene>
<keyword evidence="6 7" id="KW-0472">Membrane</keyword>
<dbReference type="EMBL" id="LZRT01000079">
    <property type="protein sequence ID" value="OUM87176.1"/>
    <property type="molecule type" value="Genomic_DNA"/>
</dbReference>
<comment type="subcellular location">
    <subcellularLocation>
        <location evidence="1">Cell membrane</location>
        <topology evidence="1">Multi-pass membrane protein</topology>
    </subcellularLocation>
</comment>
<evidence type="ECO:0000256" key="6">
    <source>
        <dbReference type="ARBA" id="ARBA00023136"/>
    </source>
</evidence>
<accession>A0A1Y3PM09</accession>
<dbReference type="AlphaFoldDB" id="A0A1Y3PM09"/>
<feature type="transmembrane region" description="Helical" evidence="7">
    <location>
        <begin position="33"/>
        <end position="52"/>
    </location>
</feature>
<organism evidence="9 10">
    <name type="scientific">Bacillus thermozeamaize</name>
    <dbReference type="NCBI Taxonomy" id="230954"/>
    <lineage>
        <taxon>Bacteria</taxon>
        <taxon>Bacillati</taxon>
        <taxon>Bacillota</taxon>
        <taxon>Bacilli</taxon>
        <taxon>Bacillales</taxon>
        <taxon>Bacillaceae</taxon>
        <taxon>Bacillus</taxon>
    </lineage>
</organism>
<evidence type="ECO:0000256" key="1">
    <source>
        <dbReference type="ARBA" id="ARBA00004651"/>
    </source>
</evidence>
<evidence type="ECO:0000256" key="5">
    <source>
        <dbReference type="ARBA" id="ARBA00022989"/>
    </source>
</evidence>
<keyword evidence="4 7" id="KW-0812">Transmembrane</keyword>
<dbReference type="InterPro" id="IPR007353">
    <property type="entry name" value="DUF421"/>
</dbReference>
<sequence>MEDWVSLFLRTLFIYFFILVMMRLMGAREIAKLTVFDLVVSIMIAEMGSIVVEQNKPLLDAIIPITTLVLTQVLLAYVFMKSKRIRDIVDGKPAVLIAGGNIREKEMARQRYNLDDLLSQLRENQIFDLSEVELAILEPSGKLNVLPKPGKQPLVREDLNLELSHEGLAIPLIMDGRVLDKNLERIGQNRFWLKEQVRAKGCKDFKEVFFASIDGQGKLHVDPRDRDQPPHHDL</sequence>
<proteinExistence type="inferred from homology"/>
<dbReference type="Gene3D" id="3.30.240.20">
    <property type="entry name" value="bsu07140 like domains"/>
    <property type="match status" value="2"/>
</dbReference>
<comment type="similarity">
    <text evidence="2">Belongs to the UPF0702 family.</text>
</comment>
<protein>
    <recommendedName>
        <fullName evidence="8">YetF C-terminal domain-containing protein</fullName>
    </recommendedName>
</protein>
<feature type="transmembrane region" description="Helical" evidence="7">
    <location>
        <begin position="58"/>
        <end position="79"/>
    </location>
</feature>
<dbReference type="Pfam" id="PF04239">
    <property type="entry name" value="DUF421"/>
    <property type="match status" value="1"/>
</dbReference>
<keyword evidence="3" id="KW-1003">Cell membrane</keyword>
<evidence type="ECO:0000313" key="9">
    <source>
        <dbReference type="EMBL" id="OUM87176.1"/>
    </source>
</evidence>
<keyword evidence="5 7" id="KW-1133">Transmembrane helix</keyword>
<dbReference type="PANTHER" id="PTHR34582:SF6">
    <property type="entry name" value="UPF0702 TRANSMEMBRANE PROTEIN YCAP"/>
    <property type="match status" value="1"/>
</dbReference>
<evidence type="ECO:0000259" key="8">
    <source>
        <dbReference type="Pfam" id="PF04239"/>
    </source>
</evidence>
<evidence type="ECO:0000256" key="4">
    <source>
        <dbReference type="ARBA" id="ARBA00022692"/>
    </source>
</evidence>
<evidence type="ECO:0000256" key="7">
    <source>
        <dbReference type="SAM" id="Phobius"/>
    </source>
</evidence>
<evidence type="ECO:0000313" key="10">
    <source>
        <dbReference type="Proteomes" id="UP000196475"/>
    </source>
</evidence>